<organism evidence="1 2">
    <name type="scientific">Avena sativa</name>
    <name type="common">Oat</name>
    <dbReference type="NCBI Taxonomy" id="4498"/>
    <lineage>
        <taxon>Eukaryota</taxon>
        <taxon>Viridiplantae</taxon>
        <taxon>Streptophyta</taxon>
        <taxon>Embryophyta</taxon>
        <taxon>Tracheophyta</taxon>
        <taxon>Spermatophyta</taxon>
        <taxon>Magnoliopsida</taxon>
        <taxon>Liliopsida</taxon>
        <taxon>Poales</taxon>
        <taxon>Poaceae</taxon>
        <taxon>BOP clade</taxon>
        <taxon>Pooideae</taxon>
        <taxon>Poodae</taxon>
        <taxon>Poeae</taxon>
        <taxon>Poeae Chloroplast Group 1 (Aveneae type)</taxon>
        <taxon>Aveninae</taxon>
        <taxon>Avena</taxon>
    </lineage>
</organism>
<reference evidence="1" key="2">
    <citation type="submission" date="2025-09" db="UniProtKB">
        <authorList>
            <consortium name="EnsemblPlants"/>
        </authorList>
    </citation>
    <scope>IDENTIFICATION</scope>
</reference>
<evidence type="ECO:0000313" key="1">
    <source>
        <dbReference type="EnsemblPlants" id="AVESA.00010b.r2.7CG0662310.1.CDS.1"/>
    </source>
</evidence>
<reference evidence="1" key="1">
    <citation type="submission" date="2021-05" db="EMBL/GenBank/DDBJ databases">
        <authorList>
            <person name="Scholz U."/>
            <person name="Mascher M."/>
            <person name="Fiebig A."/>
        </authorList>
    </citation>
    <scope>NUCLEOTIDE SEQUENCE [LARGE SCALE GENOMIC DNA]</scope>
</reference>
<proteinExistence type="predicted"/>
<dbReference type="EnsemblPlants" id="AVESA.00010b.r2.7CG0662310.1">
    <property type="protein sequence ID" value="AVESA.00010b.r2.7CG0662310.1.CDS.1"/>
    <property type="gene ID" value="AVESA.00010b.r2.7CG0662310"/>
</dbReference>
<evidence type="ECO:0000313" key="2">
    <source>
        <dbReference type="Proteomes" id="UP001732700"/>
    </source>
</evidence>
<sequence length="210" mass="25204">MLHIFFYVTSIIETYIFSFAMDMSIRDRIRKRREEDDDDLMLLILPALHHLGYLGGRERQPQHTLLLTGAEKVRELFEGHVKNCRIAFRMEPYIFKALANYLRREKLVRDTRIKVEEKLAFFLYMLSHNASYGDLQVFFGHSNATFHHQIRRFFDIVVPALNLRFLRPPSNQVHPKIYGNNRFYPYFKVISLNYSMKIDVRIFKVQENHM</sequence>
<protein>
    <submittedName>
        <fullName evidence="1">Uncharacterized protein</fullName>
    </submittedName>
</protein>
<accession>A0ACD6A199</accession>
<dbReference type="Proteomes" id="UP001732700">
    <property type="component" value="Chromosome 7C"/>
</dbReference>
<name>A0ACD6A199_AVESA</name>
<keyword evidence="2" id="KW-1185">Reference proteome</keyword>